<accession>A0A8J2JEU1</accession>
<evidence type="ECO:0000256" key="7">
    <source>
        <dbReference type="SAM" id="Phobius"/>
    </source>
</evidence>
<comment type="subcellular location">
    <subcellularLocation>
        <location evidence="1">Membrane</location>
    </subcellularLocation>
</comment>
<dbReference type="AlphaFoldDB" id="A0A8J2JEU1"/>
<dbReference type="PANTHER" id="PTHR47760">
    <property type="entry name" value="G-PROTEIN COUPLED RECEPTOR B0563.6-LIKE PROTEIN-RELATED"/>
    <property type="match status" value="1"/>
</dbReference>
<dbReference type="PANTHER" id="PTHR47760:SF1">
    <property type="entry name" value="G-PROTEIN COUPLED RECEPTORS FAMILY 1 PROFILE DOMAIN-CONTAINING PROTEIN"/>
    <property type="match status" value="1"/>
</dbReference>
<proteinExistence type="inferred from homology"/>
<dbReference type="PROSITE" id="PS00237">
    <property type="entry name" value="G_PROTEIN_RECEP_F1_1"/>
    <property type="match status" value="1"/>
</dbReference>
<evidence type="ECO:0000256" key="1">
    <source>
        <dbReference type="ARBA" id="ARBA00004370"/>
    </source>
</evidence>
<dbReference type="Pfam" id="PF00001">
    <property type="entry name" value="7tm_1"/>
    <property type="match status" value="1"/>
</dbReference>
<feature type="transmembrane region" description="Helical" evidence="7">
    <location>
        <begin position="82"/>
        <end position="102"/>
    </location>
</feature>
<dbReference type="PROSITE" id="PS50262">
    <property type="entry name" value="G_PROTEIN_RECEP_F1_2"/>
    <property type="match status" value="1"/>
</dbReference>
<evidence type="ECO:0000259" key="8">
    <source>
        <dbReference type="PROSITE" id="PS50262"/>
    </source>
</evidence>
<feature type="transmembrane region" description="Helical" evidence="7">
    <location>
        <begin position="175"/>
        <end position="195"/>
    </location>
</feature>
<dbReference type="InterPro" id="IPR017452">
    <property type="entry name" value="GPCR_Rhodpsn_7TM"/>
</dbReference>
<dbReference type="SUPFAM" id="SSF81321">
    <property type="entry name" value="Family A G protein-coupled receptor-like"/>
    <property type="match status" value="1"/>
</dbReference>
<keyword evidence="4 7" id="KW-1133">Transmembrane helix</keyword>
<evidence type="ECO:0000256" key="2">
    <source>
        <dbReference type="ARBA" id="ARBA00010663"/>
    </source>
</evidence>
<feature type="transmembrane region" description="Helical" evidence="7">
    <location>
        <begin position="123"/>
        <end position="143"/>
    </location>
</feature>
<keyword evidence="5 7" id="KW-0472">Membrane</keyword>
<evidence type="ECO:0000256" key="5">
    <source>
        <dbReference type="ARBA" id="ARBA00023136"/>
    </source>
</evidence>
<dbReference type="OrthoDB" id="10033446at2759"/>
<dbReference type="Proteomes" id="UP000708208">
    <property type="component" value="Unassembled WGS sequence"/>
</dbReference>
<dbReference type="EMBL" id="CAJVCH010031375">
    <property type="protein sequence ID" value="CAG7709972.1"/>
    <property type="molecule type" value="Genomic_DNA"/>
</dbReference>
<keyword evidence="10" id="KW-1185">Reference proteome</keyword>
<evidence type="ECO:0000256" key="4">
    <source>
        <dbReference type="ARBA" id="ARBA00022989"/>
    </source>
</evidence>
<comment type="similarity">
    <text evidence="2">Belongs to the G-protein coupled receptor 1 family.</text>
</comment>
<evidence type="ECO:0000256" key="3">
    <source>
        <dbReference type="ARBA" id="ARBA00022692"/>
    </source>
</evidence>
<feature type="domain" description="G-protein coupled receptors family 1 profile" evidence="8">
    <location>
        <begin position="1"/>
        <end position="290"/>
    </location>
</feature>
<evidence type="ECO:0000313" key="10">
    <source>
        <dbReference type="Proteomes" id="UP000708208"/>
    </source>
</evidence>
<organism evidence="9 10">
    <name type="scientific">Allacma fusca</name>
    <dbReference type="NCBI Taxonomy" id="39272"/>
    <lineage>
        <taxon>Eukaryota</taxon>
        <taxon>Metazoa</taxon>
        <taxon>Ecdysozoa</taxon>
        <taxon>Arthropoda</taxon>
        <taxon>Hexapoda</taxon>
        <taxon>Collembola</taxon>
        <taxon>Symphypleona</taxon>
        <taxon>Sminthuridae</taxon>
        <taxon>Allacma</taxon>
    </lineage>
</organism>
<protein>
    <recommendedName>
        <fullName evidence="8">G-protein coupled receptors family 1 profile domain-containing protein</fullName>
    </recommendedName>
</protein>
<dbReference type="InterPro" id="IPR053093">
    <property type="entry name" value="GPCR-like"/>
</dbReference>
<comment type="caution">
    <text evidence="9">The sequence shown here is derived from an EMBL/GenBank/DDBJ whole genome shotgun (WGS) entry which is preliminary data.</text>
</comment>
<evidence type="ECO:0000313" key="9">
    <source>
        <dbReference type="EMBL" id="CAG7709972.1"/>
    </source>
</evidence>
<name>A0A8J2JEU1_9HEXA</name>
<dbReference type="CDD" id="cd14978">
    <property type="entry name" value="7tmA_FMRFamide_R-like"/>
    <property type="match status" value="1"/>
</dbReference>
<sequence>MILILKTFYKSQTKELEEMSTTYFTKRKYVLHIYGLLAVSGYSAAALMAILVAIPFTVRILLHSETGEWTNMYQAFFHTYLELYLGNSCLGIGVMMLVALTLERFVAVCHPEKSRVLNGTKKAYLIIATIPFCTLLVYSPHLFRNNLTHCLSNHGLAIYQKGENKGFVTSIFFRIYVWLIAIVFRLGPTLLLAYLNLRIIIAYRRTCANRRRMTGKASRDDSKKFAEERRIMLLLGSTSVLFFVCVTPMVILSVVISEDLLRSHSFSFQVFRATANFLEVTNYSLTFYIYCLFSREFRNTFVGLFQPKARKGSLVPTGCLKPSGRQRESTPLEAGAGGSTPLL</sequence>
<keyword evidence="3 7" id="KW-0812">Transmembrane</keyword>
<feature type="region of interest" description="Disordered" evidence="6">
    <location>
        <begin position="316"/>
        <end position="343"/>
    </location>
</feature>
<reference evidence="9" key="1">
    <citation type="submission" date="2021-06" db="EMBL/GenBank/DDBJ databases">
        <authorList>
            <person name="Hodson N. C."/>
            <person name="Mongue J. A."/>
            <person name="Jaron S. K."/>
        </authorList>
    </citation>
    <scope>NUCLEOTIDE SEQUENCE</scope>
</reference>
<feature type="transmembrane region" description="Helical" evidence="7">
    <location>
        <begin position="231"/>
        <end position="256"/>
    </location>
</feature>
<evidence type="ECO:0000256" key="6">
    <source>
        <dbReference type="SAM" id="MobiDB-lite"/>
    </source>
</evidence>
<dbReference type="InterPro" id="IPR000276">
    <property type="entry name" value="GPCR_Rhodpsn"/>
</dbReference>
<dbReference type="GO" id="GO:0016020">
    <property type="term" value="C:membrane"/>
    <property type="evidence" value="ECO:0007669"/>
    <property type="project" value="UniProtKB-SubCell"/>
</dbReference>
<feature type="transmembrane region" description="Helical" evidence="7">
    <location>
        <begin position="276"/>
        <end position="293"/>
    </location>
</feature>
<dbReference type="GO" id="GO:0004930">
    <property type="term" value="F:G protein-coupled receptor activity"/>
    <property type="evidence" value="ECO:0007669"/>
    <property type="project" value="InterPro"/>
</dbReference>
<gene>
    <name evidence="9" type="ORF">AFUS01_LOCUS4952</name>
</gene>
<feature type="transmembrane region" description="Helical" evidence="7">
    <location>
        <begin position="29"/>
        <end position="62"/>
    </location>
</feature>